<feature type="transmembrane region" description="Helical" evidence="1">
    <location>
        <begin position="21"/>
        <end position="44"/>
    </location>
</feature>
<evidence type="ECO:0000256" key="1">
    <source>
        <dbReference type="SAM" id="Phobius"/>
    </source>
</evidence>
<comment type="caution">
    <text evidence="2">The sequence shown here is derived from an EMBL/GenBank/DDBJ whole genome shotgun (WGS) entry which is preliminary data.</text>
</comment>
<name>A0ABQ0RQ55_GLUNI</name>
<keyword evidence="1" id="KW-0472">Membrane</keyword>
<feature type="transmembrane region" description="Helical" evidence="1">
    <location>
        <begin position="56"/>
        <end position="79"/>
    </location>
</feature>
<gene>
    <name evidence="2" type="ORF">ANI01nite_28530</name>
</gene>
<proteinExistence type="predicted"/>
<evidence type="ECO:0000313" key="2">
    <source>
        <dbReference type="EMBL" id="GEC13650.1"/>
    </source>
</evidence>
<organism evidence="2 3">
    <name type="scientific">Glutamicibacter nicotianae</name>
    <name type="common">Arthrobacter nicotianae</name>
    <dbReference type="NCBI Taxonomy" id="37929"/>
    <lineage>
        <taxon>Bacteria</taxon>
        <taxon>Bacillati</taxon>
        <taxon>Actinomycetota</taxon>
        <taxon>Actinomycetes</taxon>
        <taxon>Micrococcales</taxon>
        <taxon>Micrococcaceae</taxon>
        <taxon>Glutamicibacter</taxon>
    </lineage>
</organism>
<reference evidence="2 3" key="1">
    <citation type="submission" date="2019-06" db="EMBL/GenBank/DDBJ databases">
        <title>Whole genome shotgun sequence of Glutamicibacter nicotianae NBRC 14234.</title>
        <authorList>
            <person name="Hosoyama A."/>
            <person name="Uohara A."/>
            <person name="Ohji S."/>
            <person name="Ichikawa N."/>
        </authorList>
    </citation>
    <scope>NUCLEOTIDE SEQUENCE [LARGE SCALE GENOMIC DNA]</scope>
    <source>
        <strain evidence="2 3">NBRC 14234</strain>
    </source>
</reference>
<dbReference type="RefSeq" id="WP_141358744.1">
    <property type="nucleotide sequence ID" value="NZ_BAAAWM010000001.1"/>
</dbReference>
<keyword evidence="1" id="KW-0812">Transmembrane</keyword>
<protein>
    <submittedName>
        <fullName evidence="2">Uncharacterized protein</fullName>
    </submittedName>
</protein>
<accession>A0ABQ0RQ55</accession>
<keyword evidence="3" id="KW-1185">Reference proteome</keyword>
<sequence length="158" mass="16996">MDSKESVGQSKWGRSRFGGSTALLIILSLLGGLVLCAAMALIWWTFGPEADQQRKMLSGLVFALLMLPAASALCWVFMLDRDTLAGAVRDPESSIEGKWYEKAAFGAFHDLIALCGLGAMALGLLRIDVEPVMLLVGVVLLAAVDVLVRYLVIKKVEG</sequence>
<keyword evidence="1" id="KW-1133">Transmembrane helix</keyword>
<dbReference type="Proteomes" id="UP000316242">
    <property type="component" value="Unassembled WGS sequence"/>
</dbReference>
<feature type="transmembrane region" description="Helical" evidence="1">
    <location>
        <begin position="131"/>
        <end position="152"/>
    </location>
</feature>
<evidence type="ECO:0000313" key="3">
    <source>
        <dbReference type="Proteomes" id="UP000316242"/>
    </source>
</evidence>
<feature type="transmembrane region" description="Helical" evidence="1">
    <location>
        <begin position="103"/>
        <end position="125"/>
    </location>
</feature>
<dbReference type="EMBL" id="BJNE01000016">
    <property type="protein sequence ID" value="GEC13650.1"/>
    <property type="molecule type" value="Genomic_DNA"/>
</dbReference>